<keyword evidence="4" id="KW-1185">Reference proteome</keyword>
<accession>A0ABR2HNL1</accession>
<evidence type="ECO:0000256" key="1">
    <source>
        <dbReference type="ARBA" id="ARBA00022741"/>
    </source>
</evidence>
<name>A0ABR2HNL1_9EUKA</name>
<dbReference type="Gene3D" id="3.40.50.300">
    <property type="entry name" value="P-loop containing nucleotide triphosphate hydrolases"/>
    <property type="match status" value="1"/>
</dbReference>
<dbReference type="InterPro" id="IPR006703">
    <property type="entry name" value="G_AIG1"/>
</dbReference>
<keyword evidence="1" id="KW-0547">Nucleotide-binding</keyword>
<evidence type="ECO:0000259" key="2">
    <source>
        <dbReference type="PROSITE" id="PS51720"/>
    </source>
</evidence>
<sequence length="416" mass="48298">MDANKEPSIYTLLTLGKMGIGKSTFWNLLAGHQIFKTSGFGVSCTKEVSSQQIPFDDFILLGIDPPGFNDIEGEQNNSNKITDYLKNLESGLNAVAIVISASDYRLDTNFQNSIKRLYNFFGNGNFWFHVCFVVTHSPAYPEDIAELKESMTTGEFSLKSIMLQTIKDVCNLNQDPEIPFFFFDSKHPNNSPSKESLPEFISWLKQRAPFDTRNMENIDVEWQYKEERQETKTTDGPQLPIYELLPGEPVMMNVEEDVPYTVKENRVHVVEREFEEWVDRDWDAGDYCSLGLARLFRDNKVKKTVKRKVYINVVEDVVKYIKVTKSVFSGEYGEMQKHLRGYYQEITSITDSYTACWPYNCSHEDIKNKTNPFKKDYRRGEPKIQTYYFDENMNKLDPEHQSDNIEQLKAFRGVNK</sequence>
<dbReference type="Proteomes" id="UP001470230">
    <property type="component" value="Unassembled WGS sequence"/>
</dbReference>
<dbReference type="InterPro" id="IPR027417">
    <property type="entry name" value="P-loop_NTPase"/>
</dbReference>
<protein>
    <recommendedName>
        <fullName evidence="2">AIG1-type G domain-containing protein</fullName>
    </recommendedName>
</protein>
<evidence type="ECO:0000313" key="4">
    <source>
        <dbReference type="Proteomes" id="UP001470230"/>
    </source>
</evidence>
<evidence type="ECO:0000313" key="3">
    <source>
        <dbReference type="EMBL" id="KAK8849879.1"/>
    </source>
</evidence>
<proteinExistence type="predicted"/>
<comment type="caution">
    <text evidence="3">The sequence shown here is derived from an EMBL/GenBank/DDBJ whole genome shotgun (WGS) entry which is preliminary data.</text>
</comment>
<feature type="domain" description="AIG1-type G" evidence="2">
    <location>
        <begin position="7"/>
        <end position="219"/>
    </location>
</feature>
<dbReference type="Pfam" id="PF04548">
    <property type="entry name" value="AIG1"/>
    <property type="match status" value="1"/>
</dbReference>
<dbReference type="EMBL" id="JAPFFF010000025">
    <property type="protein sequence ID" value="KAK8849879.1"/>
    <property type="molecule type" value="Genomic_DNA"/>
</dbReference>
<dbReference type="PROSITE" id="PS51720">
    <property type="entry name" value="G_AIG1"/>
    <property type="match status" value="1"/>
</dbReference>
<gene>
    <name evidence="3" type="ORF">M9Y10_018466</name>
</gene>
<reference evidence="3 4" key="1">
    <citation type="submission" date="2024-04" db="EMBL/GenBank/DDBJ databases">
        <title>Tritrichomonas musculus Genome.</title>
        <authorList>
            <person name="Alves-Ferreira E."/>
            <person name="Grigg M."/>
            <person name="Lorenzi H."/>
            <person name="Galac M."/>
        </authorList>
    </citation>
    <scope>NUCLEOTIDE SEQUENCE [LARGE SCALE GENOMIC DNA]</scope>
    <source>
        <strain evidence="3 4">EAF2021</strain>
    </source>
</reference>
<organism evidence="3 4">
    <name type="scientific">Tritrichomonas musculus</name>
    <dbReference type="NCBI Taxonomy" id="1915356"/>
    <lineage>
        <taxon>Eukaryota</taxon>
        <taxon>Metamonada</taxon>
        <taxon>Parabasalia</taxon>
        <taxon>Tritrichomonadida</taxon>
        <taxon>Tritrichomonadidae</taxon>
        <taxon>Tritrichomonas</taxon>
    </lineage>
</organism>
<dbReference type="SUPFAM" id="SSF52540">
    <property type="entry name" value="P-loop containing nucleoside triphosphate hydrolases"/>
    <property type="match status" value="1"/>
</dbReference>